<dbReference type="Proteomes" id="UP001499843">
    <property type="component" value="Unassembled WGS sequence"/>
</dbReference>
<evidence type="ECO:0000313" key="2">
    <source>
        <dbReference type="Proteomes" id="UP001499843"/>
    </source>
</evidence>
<proteinExistence type="predicted"/>
<name>A0ABN3D2Y9_9ACTN</name>
<sequence length="81" mass="8282">MTTIVCAIATPSEASSSAVTMIEARASPAAGVAVVGWDMRTGSPCGWCPGRFLTARTRNMTAAVQAARINIGGVQTLVRGT</sequence>
<accession>A0ABN3D2Y9</accession>
<dbReference type="EMBL" id="BAAAQX010000057">
    <property type="protein sequence ID" value="GAA2215960.1"/>
    <property type="molecule type" value="Genomic_DNA"/>
</dbReference>
<organism evidence="1 2">
    <name type="scientific">Nonomuraea monospora</name>
    <dbReference type="NCBI Taxonomy" id="568818"/>
    <lineage>
        <taxon>Bacteria</taxon>
        <taxon>Bacillati</taxon>
        <taxon>Actinomycetota</taxon>
        <taxon>Actinomycetes</taxon>
        <taxon>Streptosporangiales</taxon>
        <taxon>Streptosporangiaceae</taxon>
        <taxon>Nonomuraea</taxon>
    </lineage>
</organism>
<protein>
    <submittedName>
        <fullName evidence="1">Uncharacterized protein</fullName>
    </submittedName>
</protein>
<reference evidence="1 2" key="1">
    <citation type="journal article" date="2019" name="Int. J. Syst. Evol. Microbiol.">
        <title>The Global Catalogue of Microorganisms (GCM) 10K type strain sequencing project: providing services to taxonomists for standard genome sequencing and annotation.</title>
        <authorList>
            <consortium name="The Broad Institute Genomics Platform"/>
            <consortium name="The Broad Institute Genome Sequencing Center for Infectious Disease"/>
            <person name="Wu L."/>
            <person name="Ma J."/>
        </authorList>
    </citation>
    <scope>NUCLEOTIDE SEQUENCE [LARGE SCALE GENOMIC DNA]</scope>
    <source>
        <strain evidence="1 2">JCM 16114</strain>
    </source>
</reference>
<comment type="caution">
    <text evidence="1">The sequence shown here is derived from an EMBL/GenBank/DDBJ whole genome shotgun (WGS) entry which is preliminary data.</text>
</comment>
<keyword evidence="2" id="KW-1185">Reference proteome</keyword>
<gene>
    <name evidence="1" type="ORF">GCM10009850_114280</name>
</gene>
<evidence type="ECO:0000313" key="1">
    <source>
        <dbReference type="EMBL" id="GAA2215960.1"/>
    </source>
</evidence>